<dbReference type="PANTHER" id="PTHR43730">
    <property type="entry name" value="BETA-MANNOSIDASE"/>
    <property type="match status" value="1"/>
</dbReference>
<evidence type="ECO:0000259" key="12">
    <source>
        <dbReference type="Pfam" id="PF17753"/>
    </source>
</evidence>
<dbReference type="SUPFAM" id="SSF49785">
    <property type="entry name" value="Galactose-binding domain-like"/>
    <property type="match status" value="1"/>
</dbReference>
<evidence type="ECO:0000256" key="10">
    <source>
        <dbReference type="ARBA" id="ARBA00033445"/>
    </source>
</evidence>
<dbReference type="FunCoup" id="A0A6P6Y2C5">
    <property type="interactions" value="451"/>
</dbReference>
<evidence type="ECO:0000256" key="3">
    <source>
        <dbReference type="ARBA" id="ARBA00007401"/>
    </source>
</evidence>
<sequence>MKHTTIIITIIIIKLFVIINVASTAVIIHSLDGNDWNVFDSNKRSNSIPAKVPGTIYSDLVNAGILNELYKDFNDVKYRWVSYSNWTYSKSFDLPKKLLNYDQIYLTCHGLDTIANITLNGYQLDSVDNQFVRYRFSIKNLLKEQQNVIQISFTSAPIYARDYFLRNKYPIPPVCPPESQHGECHPNFIRKMQSSFSWDWGPAFPTQGIWQSISIEAYNNVLIRTISANTVYEQQSNQWLLNATVWLESRPKSLINANLTISLADQLLVVKEFQTQFDSDGETFVNAFILIPKEMSIKPWFPNGLGDQILYRLNATIQIGNEEMSNKQIGIGFRTIELVQDRLNASVEAYSFYFRVNGVPIFAKGSNWIPAHVLNENVKPEYVQFLLWSAKVANMNMLRVWGGGIYESDYFYQLADEYGILIWQDMMFACALYPTDQKFIQSVSKEIRQQVRRLHHHPSIAIWAGNNENEMAISQMWWMELALHMNEYKRDYHQLYIDTIMPIILQEDVSRPFVSSSPSNGIVSQRENYLSTDPQNKRYGDNHHYVVFVDAWDWRLAPSSKFVSEYGFQSLPSLELLQKYLSVEYLKYPFNEGLIHREHQMNGLAYLNDFMDRHFPLQTNITVPSIEHLEDFIYMSQIFQSMAIKIQTEFYRRNRKIDYHTGEGFTMGALYWQLNNIWPGFSWSSIEYEGKWKMLHYYAKRMFDDLLVDVYEDQDFLNVIIVRDDHSHVTSFTVDIEVYDWSKQEPIYTQRINCQTNPFDVTIAFKMNMNEFLRKSRCNDRDNCFINVRLNGTINGQLLQRDNFLLLGYLKNAKLPIDPKIFLQKIDGPYRRGGVHVYDIELITDKIAPFIWINIVNNSSLFSIFSDNGFHLIKQKKLQIFISEDIPKEMIRSSLQIKTINNLVRKK</sequence>
<dbReference type="GO" id="GO:0006516">
    <property type="term" value="P:glycoprotein catabolic process"/>
    <property type="evidence" value="ECO:0007669"/>
    <property type="project" value="TreeGrafter"/>
</dbReference>
<dbReference type="Gene3D" id="3.20.20.80">
    <property type="entry name" value="Glycosidases"/>
    <property type="match status" value="1"/>
</dbReference>
<dbReference type="FunFam" id="2.60.120.260:FF:000060">
    <property type="entry name" value="Probable beta-mannosidase"/>
    <property type="match status" value="1"/>
</dbReference>
<name>A0A6P6Y2C5_DERPT</name>
<keyword evidence="7" id="KW-0325">Glycoprotein</keyword>
<keyword evidence="8" id="KW-0458">Lysosome</keyword>
<comment type="subcellular location">
    <subcellularLocation>
        <location evidence="2">Lysosome</location>
    </subcellularLocation>
</comment>
<evidence type="ECO:0000256" key="6">
    <source>
        <dbReference type="ARBA" id="ARBA00022801"/>
    </source>
</evidence>
<dbReference type="InterPro" id="IPR050887">
    <property type="entry name" value="Beta-mannosidase_GH2"/>
</dbReference>
<dbReference type="InterPro" id="IPR008979">
    <property type="entry name" value="Galactose-bd-like_sf"/>
</dbReference>
<protein>
    <recommendedName>
        <fullName evidence="4">beta-mannosidase</fullName>
        <ecNumber evidence="4">3.2.1.25</ecNumber>
    </recommendedName>
    <alternativeName>
        <fullName evidence="10">Mannanase</fullName>
    </alternativeName>
</protein>
<dbReference type="RefSeq" id="XP_027199643.1">
    <property type="nucleotide sequence ID" value="XM_027343842.1"/>
</dbReference>
<dbReference type="GO" id="GO:0004567">
    <property type="term" value="F:beta-mannosidase activity"/>
    <property type="evidence" value="ECO:0007669"/>
    <property type="project" value="UniProtKB-EC"/>
</dbReference>
<comment type="similarity">
    <text evidence="3">Belongs to the glycosyl hydrolase 2 family.</text>
</comment>
<proteinExistence type="inferred from homology"/>
<dbReference type="InParanoid" id="A0A6P6Y2C5"/>
<evidence type="ECO:0000256" key="5">
    <source>
        <dbReference type="ARBA" id="ARBA00022729"/>
    </source>
</evidence>
<keyword evidence="9" id="KW-0326">Glycosidase</keyword>
<gene>
    <name evidence="15" type="primary">LOC113793770</name>
</gene>
<dbReference type="InterPro" id="IPR041625">
    <property type="entry name" value="Beta-mannosidase_Ig"/>
</dbReference>
<evidence type="ECO:0000313" key="15">
    <source>
        <dbReference type="RefSeq" id="XP_027199643.1"/>
    </source>
</evidence>
<evidence type="ECO:0000259" key="13">
    <source>
        <dbReference type="Pfam" id="PF22666"/>
    </source>
</evidence>
<feature type="transmembrane region" description="Helical" evidence="11">
    <location>
        <begin position="7"/>
        <end position="28"/>
    </location>
</feature>
<dbReference type="Pfam" id="PF22666">
    <property type="entry name" value="Glyco_hydro_2_N2"/>
    <property type="match status" value="1"/>
</dbReference>
<evidence type="ECO:0000256" key="11">
    <source>
        <dbReference type="SAM" id="Phobius"/>
    </source>
</evidence>
<keyword evidence="11" id="KW-1133">Transmembrane helix</keyword>
<comment type="catalytic activity">
    <reaction evidence="1">
        <text>Hydrolysis of terminal, non-reducing beta-D-mannose residues in beta-D-mannosides.</text>
        <dbReference type="EC" id="3.2.1.25"/>
    </reaction>
</comment>
<keyword evidence="14" id="KW-1185">Reference proteome</keyword>
<dbReference type="SUPFAM" id="SSF49303">
    <property type="entry name" value="beta-Galactosidase/glucuronidase domain"/>
    <property type="match status" value="1"/>
</dbReference>
<evidence type="ECO:0000256" key="2">
    <source>
        <dbReference type="ARBA" id="ARBA00004371"/>
    </source>
</evidence>
<dbReference type="AlphaFoldDB" id="A0A6P6Y2C5"/>
<reference evidence="15" key="1">
    <citation type="submission" date="2025-08" db="UniProtKB">
        <authorList>
            <consortium name="RefSeq"/>
        </authorList>
    </citation>
    <scope>IDENTIFICATION</scope>
    <source>
        <strain evidence="15">Airmid</strain>
    </source>
</reference>
<dbReference type="EC" id="3.2.1.25" evidence="4"/>
<evidence type="ECO:0000313" key="14">
    <source>
        <dbReference type="Proteomes" id="UP000515146"/>
    </source>
</evidence>
<evidence type="ECO:0000256" key="1">
    <source>
        <dbReference type="ARBA" id="ARBA00000829"/>
    </source>
</evidence>
<dbReference type="InterPro" id="IPR054593">
    <property type="entry name" value="Beta-mannosidase-like_N2"/>
</dbReference>
<keyword evidence="11" id="KW-0472">Membrane</keyword>
<dbReference type="Proteomes" id="UP000515146">
    <property type="component" value="Unplaced"/>
</dbReference>
<dbReference type="PANTHER" id="PTHR43730:SF1">
    <property type="entry name" value="BETA-MANNOSIDASE"/>
    <property type="match status" value="1"/>
</dbReference>
<evidence type="ECO:0000256" key="7">
    <source>
        <dbReference type="ARBA" id="ARBA00023180"/>
    </source>
</evidence>
<dbReference type="OrthoDB" id="2866996at2759"/>
<organism evidence="14 15">
    <name type="scientific">Dermatophagoides pteronyssinus</name>
    <name type="common">European house dust mite</name>
    <dbReference type="NCBI Taxonomy" id="6956"/>
    <lineage>
        <taxon>Eukaryota</taxon>
        <taxon>Metazoa</taxon>
        <taxon>Ecdysozoa</taxon>
        <taxon>Arthropoda</taxon>
        <taxon>Chelicerata</taxon>
        <taxon>Arachnida</taxon>
        <taxon>Acari</taxon>
        <taxon>Acariformes</taxon>
        <taxon>Sarcoptiformes</taxon>
        <taxon>Astigmata</taxon>
        <taxon>Psoroptidia</taxon>
        <taxon>Analgoidea</taxon>
        <taxon>Pyroglyphidae</taxon>
        <taxon>Dermatophagoidinae</taxon>
        <taxon>Dermatophagoides</taxon>
    </lineage>
</organism>
<feature type="domain" description="Beta-mannosidase-like galactose-binding" evidence="13">
    <location>
        <begin position="36"/>
        <end position="211"/>
    </location>
</feature>
<dbReference type="SUPFAM" id="SSF51445">
    <property type="entry name" value="(Trans)glycosidases"/>
    <property type="match status" value="1"/>
</dbReference>
<dbReference type="Pfam" id="PF17753">
    <property type="entry name" value="Ig_mannosidase"/>
    <property type="match status" value="1"/>
</dbReference>
<dbReference type="GO" id="GO:0005764">
    <property type="term" value="C:lysosome"/>
    <property type="evidence" value="ECO:0007669"/>
    <property type="project" value="UniProtKB-SubCell"/>
</dbReference>
<feature type="domain" description="Beta-mannosidase Ig-fold" evidence="12">
    <location>
        <begin position="837"/>
        <end position="902"/>
    </location>
</feature>
<evidence type="ECO:0000256" key="9">
    <source>
        <dbReference type="ARBA" id="ARBA00023295"/>
    </source>
</evidence>
<dbReference type="InterPro" id="IPR036156">
    <property type="entry name" value="Beta-gal/glucu_dom_sf"/>
</dbReference>
<dbReference type="InterPro" id="IPR017853">
    <property type="entry name" value="GH"/>
</dbReference>
<dbReference type="CTD" id="40524"/>
<keyword evidence="11" id="KW-0812">Transmembrane</keyword>
<dbReference type="InterPro" id="IPR013783">
    <property type="entry name" value="Ig-like_fold"/>
</dbReference>
<dbReference type="KEGG" id="dpte:113793770"/>
<keyword evidence="5" id="KW-0732">Signal</keyword>
<dbReference type="FunFam" id="3.20.20.80:FF:000050">
    <property type="entry name" value="Beta-mannosidase B"/>
    <property type="match status" value="1"/>
</dbReference>
<keyword evidence="6" id="KW-0378">Hydrolase</keyword>
<evidence type="ECO:0000256" key="4">
    <source>
        <dbReference type="ARBA" id="ARBA00012754"/>
    </source>
</evidence>
<dbReference type="Gene3D" id="2.60.40.10">
    <property type="entry name" value="Immunoglobulins"/>
    <property type="match status" value="3"/>
</dbReference>
<dbReference type="Gene3D" id="2.60.120.260">
    <property type="entry name" value="Galactose-binding domain-like"/>
    <property type="match status" value="1"/>
</dbReference>
<accession>A0A6P6Y2C5</accession>
<dbReference type="OMA" id="KRQWKGP"/>
<evidence type="ECO:0000256" key="8">
    <source>
        <dbReference type="ARBA" id="ARBA00023228"/>
    </source>
</evidence>